<feature type="signal peptide" evidence="1">
    <location>
        <begin position="1"/>
        <end position="24"/>
    </location>
</feature>
<organism evidence="2 3">
    <name type="scientific">Sphingosinicella soli</name>
    <dbReference type="NCBI Taxonomy" id="333708"/>
    <lineage>
        <taxon>Bacteria</taxon>
        <taxon>Pseudomonadati</taxon>
        <taxon>Pseudomonadota</taxon>
        <taxon>Alphaproteobacteria</taxon>
        <taxon>Sphingomonadales</taxon>
        <taxon>Sphingosinicellaceae</taxon>
        <taxon>Sphingosinicella</taxon>
    </lineage>
</organism>
<gene>
    <name evidence="2" type="ORF">GGQ98_003303</name>
</gene>
<proteinExistence type="predicted"/>
<comment type="caution">
    <text evidence="2">The sequence shown here is derived from an EMBL/GenBank/DDBJ whole genome shotgun (WGS) entry which is preliminary data.</text>
</comment>
<evidence type="ECO:0000256" key="1">
    <source>
        <dbReference type="SAM" id="SignalP"/>
    </source>
</evidence>
<dbReference type="Proteomes" id="UP000566324">
    <property type="component" value="Unassembled WGS sequence"/>
</dbReference>
<reference evidence="2 3" key="1">
    <citation type="submission" date="2020-08" db="EMBL/GenBank/DDBJ databases">
        <title>Genomic Encyclopedia of Type Strains, Phase IV (KMG-IV): sequencing the most valuable type-strain genomes for metagenomic binning, comparative biology and taxonomic classification.</title>
        <authorList>
            <person name="Goeker M."/>
        </authorList>
    </citation>
    <scope>NUCLEOTIDE SEQUENCE [LARGE SCALE GENOMIC DNA]</scope>
    <source>
        <strain evidence="2 3">DSM 17328</strain>
    </source>
</reference>
<evidence type="ECO:0000313" key="2">
    <source>
        <dbReference type="EMBL" id="MBB4633654.1"/>
    </source>
</evidence>
<keyword evidence="3" id="KW-1185">Reference proteome</keyword>
<evidence type="ECO:0000313" key="3">
    <source>
        <dbReference type="Proteomes" id="UP000566324"/>
    </source>
</evidence>
<keyword evidence="1" id="KW-0732">Signal</keyword>
<feature type="chain" id="PRO_5030568004" evidence="1">
    <location>
        <begin position="25"/>
        <end position="197"/>
    </location>
</feature>
<name>A0A7W7B439_9SPHN</name>
<dbReference type="AlphaFoldDB" id="A0A7W7B439"/>
<sequence>MVKRIRSAALALGVCLAAAPSAHAAVDLGGPPVRAMTADESAAHAIWLLRAGLNVSALQCQFSPYLGTVRNYNQMLKQHQPEFLRAYQTLEKHFRRLDGKAGARAFDSFTTRIYNSFSALDAQRSFCAAAGEIGRETLSWSPGSLNGRAVTAVQRLRAALIAPPDPYRQYQLGYVPVPRIPDPCIDKRGKPIKRCNV</sequence>
<protein>
    <submittedName>
        <fullName evidence="2">Uncharacterized protein</fullName>
    </submittedName>
</protein>
<dbReference type="RefSeq" id="WP_184071462.1">
    <property type="nucleotide sequence ID" value="NZ_JACHNZ010000051.1"/>
</dbReference>
<accession>A0A7W7B439</accession>
<dbReference type="EMBL" id="JACHNZ010000051">
    <property type="protein sequence ID" value="MBB4633654.1"/>
    <property type="molecule type" value="Genomic_DNA"/>
</dbReference>